<dbReference type="SUPFAM" id="SSF55729">
    <property type="entry name" value="Acyl-CoA N-acyltransferases (Nat)"/>
    <property type="match status" value="1"/>
</dbReference>
<evidence type="ECO:0000313" key="3">
    <source>
        <dbReference type="Proteomes" id="UP001157017"/>
    </source>
</evidence>
<evidence type="ECO:0000259" key="1">
    <source>
        <dbReference type="PROSITE" id="PS51186"/>
    </source>
</evidence>
<gene>
    <name evidence="2" type="ORF">GCM10025868_33330</name>
</gene>
<accession>A0ABQ6JL11</accession>
<dbReference type="InterPro" id="IPR016181">
    <property type="entry name" value="Acyl_CoA_acyltransferase"/>
</dbReference>
<dbReference type="PROSITE" id="PS51186">
    <property type="entry name" value="GNAT"/>
    <property type="match status" value="1"/>
</dbReference>
<name>A0ABQ6JL11_9ACTN</name>
<sequence>MSTDAPSGDVRLEQEAWDAERVRRSLEIARAQGRVVVETVAVAPSGRLAGYTTLAVAQHTPDVAYQWDTLVLREHRGHALGRRLKDANLAALLARLPSVRRVVTWNATTNGPMLAVNRALGFEVAGVLTEWQKRLAPTTRPPCSP</sequence>
<evidence type="ECO:0000313" key="2">
    <source>
        <dbReference type="EMBL" id="GMA88083.1"/>
    </source>
</evidence>
<dbReference type="InterPro" id="IPR000182">
    <property type="entry name" value="GNAT_dom"/>
</dbReference>
<feature type="domain" description="N-acetyltransferase" evidence="1">
    <location>
        <begin position="1"/>
        <end position="140"/>
    </location>
</feature>
<dbReference type="Gene3D" id="3.40.630.30">
    <property type="match status" value="1"/>
</dbReference>
<protein>
    <recommendedName>
        <fullName evidence="1">N-acetyltransferase domain-containing protein</fullName>
    </recommendedName>
</protein>
<organism evidence="2 3">
    <name type="scientific">Angustibacter aerolatus</name>
    <dbReference type="NCBI Taxonomy" id="1162965"/>
    <lineage>
        <taxon>Bacteria</taxon>
        <taxon>Bacillati</taxon>
        <taxon>Actinomycetota</taxon>
        <taxon>Actinomycetes</taxon>
        <taxon>Kineosporiales</taxon>
        <taxon>Kineosporiaceae</taxon>
    </lineage>
</organism>
<comment type="caution">
    <text evidence="2">The sequence shown here is derived from an EMBL/GenBank/DDBJ whole genome shotgun (WGS) entry which is preliminary data.</text>
</comment>
<keyword evidence="3" id="KW-1185">Reference proteome</keyword>
<dbReference type="Proteomes" id="UP001157017">
    <property type="component" value="Unassembled WGS sequence"/>
</dbReference>
<proteinExistence type="predicted"/>
<reference evidence="3" key="1">
    <citation type="journal article" date="2019" name="Int. J. Syst. Evol. Microbiol.">
        <title>The Global Catalogue of Microorganisms (GCM) 10K type strain sequencing project: providing services to taxonomists for standard genome sequencing and annotation.</title>
        <authorList>
            <consortium name="The Broad Institute Genomics Platform"/>
            <consortium name="The Broad Institute Genome Sequencing Center for Infectious Disease"/>
            <person name="Wu L."/>
            <person name="Ma J."/>
        </authorList>
    </citation>
    <scope>NUCLEOTIDE SEQUENCE [LARGE SCALE GENOMIC DNA]</scope>
    <source>
        <strain evidence="3">NBRC 108730</strain>
    </source>
</reference>
<dbReference type="EMBL" id="BSUZ01000001">
    <property type="protein sequence ID" value="GMA88083.1"/>
    <property type="molecule type" value="Genomic_DNA"/>
</dbReference>
<dbReference type="Pfam" id="PF00583">
    <property type="entry name" value="Acetyltransf_1"/>
    <property type="match status" value="1"/>
</dbReference>